<keyword evidence="1" id="KW-0862">Zinc</keyword>
<keyword evidence="4" id="KW-0548">Nucleotidyltransferase</keyword>
<dbReference type="PANTHER" id="PTHR46148:SF59">
    <property type="entry name" value="NUCLEOTIDYLTRANSFERASE, RIBONUCLEASE H"/>
    <property type="match status" value="1"/>
</dbReference>
<name>A0A6L2LXJ0_TANCI</name>
<evidence type="ECO:0000259" key="2">
    <source>
        <dbReference type="PROSITE" id="PS50158"/>
    </source>
</evidence>
<dbReference type="InterPro" id="IPR001878">
    <property type="entry name" value="Znf_CCHC"/>
</dbReference>
<keyword evidence="4" id="KW-0695">RNA-directed DNA polymerase</keyword>
<dbReference type="GO" id="GO:0003964">
    <property type="term" value="F:RNA-directed DNA polymerase activity"/>
    <property type="evidence" value="ECO:0007669"/>
    <property type="project" value="UniProtKB-KW"/>
</dbReference>
<dbReference type="PROSITE" id="PS50994">
    <property type="entry name" value="INTEGRASE"/>
    <property type="match status" value="1"/>
</dbReference>
<dbReference type="PANTHER" id="PTHR46148">
    <property type="entry name" value="CHROMO DOMAIN-CONTAINING PROTEIN"/>
    <property type="match status" value="1"/>
</dbReference>
<evidence type="ECO:0000313" key="4">
    <source>
        <dbReference type="EMBL" id="GEU65657.1"/>
    </source>
</evidence>
<dbReference type="Gene3D" id="4.10.60.10">
    <property type="entry name" value="Zinc finger, CCHC-type"/>
    <property type="match status" value="1"/>
</dbReference>
<proteinExistence type="predicted"/>
<organism evidence="4">
    <name type="scientific">Tanacetum cinerariifolium</name>
    <name type="common">Dalmatian daisy</name>
    <name type="synonym">Chrysanthemum cinerariifolium</name>
    <dbReference type="NCBI Taxonomy" id="118510"/>
    <lineage>
        <taxon>Eukaryota</taxon>
        <taxon>Viridiplantae</taxon>
        <taxon>Streptophyta</taxon>
        <taxon>Embryophyta</taxon>
        <taxon>Tracheophyta</taxon>
        <taxon>Spermatophyta</taxon>
        <taxon>Magnoliopsida</taxon>
        <taxon>eudicotyledons</taxon>
        <taxon>Gunneridae</taxon>
        <taxon>Pentapetalae</taxon>
        <taxon>asterids</taxon>
        <taxon>campanulids</taxon>
        <taxon>Asterales</taxon>
        <taxon>Asteraceae</taxon>
        <taxon>Asteroideae</taxon>
        <taxon>Anthemideae</taxon>
        <taxon>Anthemidinae</taxon>
        <taxon>Tanacetum</taxon>
    </lineage>
</organism>
<dbReference type="InterPro" id="IPR001584">
    <property type="entry name" value="Integrase_cat-core"/>
</dbReference>
<feature type="domain" description="CCHC-type" evidence="2">
    <location>
        <begin position="68"/>
        <end position="83"/>
    </location>
</feature>
<dbReference type="AlphaFoldDB" id="A0A6L2LXJ0"/>
<keyword evidence="1" id="KW-0863">Zinc-finger</keyword>
<reference evidence="4" key="1">
    <citation type="journal article" date="2019" name="Sci. Rep.">
        <title>Draft genome of Tanacetum cinerariifolium, the natural source of mosquito coil.</title>
        <authorList>
            <person name="Yamashiro T."/>
            <person name="Shiraishi A."/>
            <person name="Satake H."/>
            <person name="Nakayama K."/>
        </authorList>
    </citation>
    <scope>NUCLEOTIDE SEQUENCE</scope>
</reference>
<evidence type="ECO:0000259" key="3">
    <source>
        <dbReference type="PROSITE" id="PS50994"/>
    </source>
</evidence>
<protein>
    <submittedName>
        <fullName evidence="4">Reverse transcriptase domain-containing protein</fullName>
    </submittedName>
</protein>
<accession>A0A6L2LXJ0</accession>
<dbReference type="PROSITE" id="PS50158">
    <property type="entry name" value="ZF_CCHC"/>
    <property type="match status" value="1"/>
</dbReference>
<gene>
    <name evidence="4" type="ORF">Tci_037635</name>
</gene>
<feature type="domain" description="Integrase catalytic" evidence="3">
    <location>
        <begin position="95"/>
        <end position="251"/>
    </location>
</feature>
<dbReference type="GO" id="GO:0008270">
    <property type="term" value="F:zinc ion binding"/>
    <property type="evidence" value="ECO:0007669"/>
    <property type="project" value="UniProtKB-KW"/>
</dbReference>
<dbReference type="Gene3D" id="3.30.420.10">
    <property type="entry name" value="Ribonuclease H-like superfamily/Ribonuclease H"/>
    <property type="match status" value="1"/>
</dbReference>
<dbReference type="GO" id="GO:0015074">
    <property type="term" value="P:DNA integration"/>
    <property type="evidence" value="ECO:0007669"/>
    <property type="project" value="InterPro"/>
</dbReference>
<evidence type="ECO:0000256" key="1">
    <source>
        <dbReference type="PROSITE-ProRule" id="PRU00047"/>
    </source>
</evidence>
<dbReference type="SUPFAM" id="SSF53098">
    <property type="entry name" value="Ribonuclease H-like"/>
    <property type="match status" value="1"/>
</dbReference>
<sequence length="698" mass="78691">MAGSGKKKPYRGSKPLCSKCNYHHDGQCAPKCHKCNKVSHLACDCRCIAGANTANNQRDTRAGQKPICFKCGAQGNFKRKCPKLKNNNRGNPAGNGNAPGKVYAVGHVGTNLDSNVITGKANVVANALNGKERIKPLRVQALVMTIGLELPKNMFNAQTEAWTPGNIKNEDVGISLQKALGTNLDMSTTYHPQTDGQSKRTIQILKDMLRACVIDFGKGWVNHLPLVEFSYNNSYHASIKAAPFEALYGRKVHNTFHISNLKKCNAYEPLALPLEGLHFDDKLHFVEEPVKIVDREVKLLNQSRIPVVKVRWNSMRGPKFTWEREDQFQKTYPHLFTKTAPSSKSGYIENYNSYPYDSSSFPQQYPCCEDCGGLPETDHCQPPQYTVNHPIFNAHNDLLNTQNKLMEQMTSLCEMVGEFIQKKHKEEQVANARYWKIPACCDDDDDYNFAITPNEPVDSLIMGDEHLNTILATESDEFIKSSVENLVPNPSESEGENGCDVPACFTTFSNVLFNDDYEFDSSDNQSLYDEDVPEKIFSVPFFEEEIIHMKIDQHHDNAESDLVESLRTHDSSLIISSKINSLFDEFAGELTLLKSISPGIDETDCYPEDEIRLTKRLVYDNSSPRLPEEFVSESFNADIEYFFPSPIPIKDSDSLMEEIDLSFTPDDPMPSGIEEDDDDFERDILILEELLNNYSLSF</sequence>
<dbReference type="GO" id="GO:0003676">
    <property type="term" value="F:nucleic acid binding"/>
    <property type="evidence" value="ECO:0007669"/>
    <property type="project" value="InterPro"/>
</dbReference>
<dbReference type="EMBL" id="BKCJ010005243">
    <property type="protein sequence ID" value="GEU65657.1"/>
    <property type="molecule type" value="Genomic_DNA"/>
</dbReference>
<comment type="caution">
    <text evidence="4">The sequence shown here is derived from an EMBL/GenBank/DDBJ whole genome shotgun (WGS) entry which is preliminary data.</text>
</comment>
<dbReference type="InterPro" id="IPR036397">
    <property type="entry name" value="RNaseH_sf"/>
</dbReference>
<dbReference type="InterPro" id="IPR012337">
    <property type="entry name" value="RNaseH-like_sf"/>
</dbReference>
<keyword evidence="1" id="KW-0479">Metal-binding</keyword>
<keyword evidence="4" id="KW-0808">Transferase</keyword>